<evidence type="ECO:0000256" key="2">
    <source>
        <dbReference type="ARBA" id="ARBA00022679"/>
    </source>
</evidence>
<evidence type="ECO:0000256" key="3">
    <source>
        <dbReference type="ARBA" id="ARBA00022691"/>
    </source>
</evidence>
<dbReference type="Pfam" id="PF08100">
    <property type="entry name" value="Dimerisation"/>
    <property type="match status" value="1"/>
</dbReference>
<dbReference type="PANTHER" id="PTHR43712:SF2">
    <property type="entry name" value="O-METHYLTRANSFERASE CICE"/>
    <property type="match status" value="1"/>
</dbReference>
<accession>A0ABQ8FYW8</accession>
<name>A0ABQ8FYW8_9PEZI</name>
<keyword evidence="1 6" id="KW-0489">Methyltransferase</keyword>
<keyword evidence="7" id="KW-1185">Reference proteome</keyword>
<dbReference type="InterPro" id="IPR012967">
    <property type="entry name" value="COMT_dimerisation"/>
</dbReference>
<reference evidence="6 7" key="1">
    <citation type="journal article" date="2021" name="Nat. Commun.">
        <title>Genetic determinants of endophytism in the Arabidopsis root mycobiome.</title>
        <authorList>
            <person name="Mesny F."/>
            <person name="Miyauchi S."/>
            <person name="Thiergart T."/>
            <person name="Pickel B."/>
            <person name="Atanasova L."/>
            <person name="Karlsson M."/>
            <person name="Huettel B."/>
            <person name="Barry K.W."/>
            <person name="Haridas S."/>
            <person name="Chen C."/>
            <person name="Bauer D."/>
            <person name="Andreopoulos W."/>
            <person name="Pangilinan J."/>
            <person name="LaButti K."/>
            <person name="Riley R."/>
            <person name="Lipzen A."/>
            <person name="Clum A."/>
            <person name="Drula E."/>
            <person name="Henrissat B."/>
            <person name="Kohler A."/>
            <person name="Grigoriev I.V."/>
            <person name="Martin F.M."/>
            <person name="Hacquard S."/>
        </authorList>
    </citation>
    <scope>NUCLEOTIDE SEQUENCE [LARGE SCALE GENOMIC DNA]</scope>
    <source>
        <strain evidence="6 7">MPI-SDFR-AT-0080</strain>
    </source>
</reference>
<dbReference type="GO" id="GO:0008168">
    <property type="term" value="F:methyltransferase activity"/>
    <property type="evidence" value="ECO:0007669"/>
    <property type="project" value="UniProtKB-KW"/>
</dbReference>
<dbReference type="InterPro" id="IPR029063">
    <property type="entry name" value="SAM-dependent_MTases_sf"/>
</dbReference>
<evidence type="ECO:0000256" key="1">
    <source>
        <dbReference type="ARBA" id="ARBA00022603"/>
    </source>
</evidence>
<proteinExistence type="predicted"/>
<evidence type="ECO:0000313" key="6">
    <source>
        <dbReference type="EMBL" id="KAH7036700.1"/>
    </source>
</evidence>
<dbReference type="InterPro" id="IPR001077">
    <property type="entry name" value="COMT_C"/>
</dbReference>
<sequence>MDAQSITQLRQLGDLINSSIQTVVKLNEASKGELPAKPLFDAQRALLSAAGKLTELVSQPSTRVLEVSSQYFEARCLHIVADKHVPDILAKAGDAGVHVTGIAKSVGIEPRKLSRILRCLCSIHIFNEVLPDTFANNNVSAALVGNEPLRAYILLFGLDIYSASDYLPRTLHDPSVGPSYRVEHTAFQAAANTIKPRWEWLEEKVSVKDLRDGNCGTDGATSAYPGPFGAELQNAVAGKSDDTLVSRPEHAVFGLAMLGGGRVFGKAHLYGEDSQDYPWDRLGTATVVDVGGGVGGFSLQLSHIYPNLKFVVQDRAPVLQQAQANIWPQENPSALSQGRVTFMPHDFFNANPVQNADVYWLRYILHDWSDEYCVQILSAIRASMGPRSRVLICFFESSQVLEYALVLTSFFTLSDQVMNTTLGAPELPPAPKPLPANWGYYTRYSHQRDLAMMSIINGIERTPAEFRDIVERAGLALRKIWDCRSQVSLVEVVLPESELLTSKMSPCSL</sequence>
<dbReference type="PROSITE" id="PS51683">
    <property type="entry name" value="SAM_OMT_II"/>
    <property type="match status" value="1"/>
</dbReference>
<protein>
    <submittedName>
        <fullName evidence="6">S-adenosyl-L-methionine-dependent methyltransferase</fullName>
    </submittedName>
</protein>
<keyword evidence="2" id="KW-0808">Transferase</keyword>
<dbReference type="SUPFAM" id="SSF53335">
    <property type="entry name" value="S-adenosyl-L-methionine-dependent methyltransferases"/>
    <property type="match status" value="1"/>
</dbReference>
<comment type="caution">
    <text evidence="6">The sequence shown here is derived from an EMBL/GenBank/DDBJ whole genome shotgun (WGS) entry which is preliminary data.</text>
</comment>
<evidence type="ECO:0000259" key="4">
    <source>
        <dbReference type="Pfam" id="PF00891"/>
    </source>
</evidence>
<keyword evidence="3" id="KW-0949">S-adenosyl-L-methionine</keyword>
<evidence type="ECO:0000313" key="7">
    <source>
        <dbReference type="Proteomes" id="UP000774617"/>
    </source>
</evidence>
<dbReference type="Pfam" id="PF00891">
    <property type="entry name" value="Methyltransf_2"/>
    <property type="match status" value="1"/>
</dbReference>
<dbReference type="GO" id="GO:0032259">
    <property type="term" value="P:methylation"/>
    <property type="evidence" value="ECO:0007669"/>
    <property type="project" value="UniProtKB-KW"/>
</dbReference>
<dbReference type="Proteomes" id="UP000774617">
    <property type="component" value="Unassembled WGS sequence"/>
</dbReference>
<dbReference type="PANTHER" id="PTHR43712">
    <property type="entry name" value="PUTATIVE (AFU_ORTHOLOGUE AFUA_4G14580)-RELATED"/>
    <property type="match status" value="1"/>
</dbReference>
<dbReference type="SUPFAM" id="SSF46785">
    <property type="entry name" value="Winged helix' DNA-binding domain"/>
    <property type="match status" value="1"/>
</dbReference>
<evidence type="ECO:0000259" key="5">
    <source>
        <dbReference type="Pfam" id="PF08100"/>
    </source>
</evidence>
<dbReference type="EMBL" id="JAGTJR010000034">
    <property type="protein sequence ID" value="KAH7036700.1"/>
    <property type="molecule type" value="Genomic_DNA"/>
</dbReference>
<gene>
    <name evidence="6" type="ORF">B0J12DRAFT_703228</name>
</gene>
<dbReference type="InterPro" id="IPR036390">
    <property type="entry name" value="WH_DNA-bd_sf"/>
</dbReference>
<dbReference type="InterPro" id="IPR036388">
    <property type="entry name" value="WH-like_DNA-bd_sf"/>
</dbReference>
<dbReference type="Gene3D" id="1.10.10.10">
    <property type="entry name" value="Winged helix-like DNA-binding domain superfamily/Winged helix DNA-binding domain"/>
    <property type="match status" value="1"/>
</dbReference>
<dbReference type="Gene3D" id="3.40.50.150">
    <property type="entry name" value="Vaccinia Virus protein VP39"/>
    <property type="match status" value="1"/>
</dbReference>
<feature type="domain" description="O-methyltransferase C-terminal" evidence="4">
    <location>
        <begin position="284"/>
        <end position="392"/>
    </location>
</feature>
<organism evidence="6 7">
    <name type="scientific">Macrophomina phaseolina</name>
    <dbReference type="NCBI Taxonomy" id="35725"/>
    <lineage>
        <taxon>Eukaryota</taxon>
        <taxon>Fungi</taxon>
        <taxon>Dikarya</taxon>
        <taxon>Ascomycota</taxon>
        <taxon>Pezizomycotina</taxon>
        <taxon>Dothideomycetes</taxon>
        <taxon>Dothideomycetes incertae sedis</taxon>
        <taxon>Botryosphaeriales</taxon>
        <taxon>Botryosphaeriaceae</taxon>
        <taxon>Macrophomina</taxon>
    </lineage>
</organism>
<dbReference type="InterPro" id="IPR016461">
    <property type="entry name" value="COMT-like"/>
</dbReference>
<feature type="domain" description="O-methyltransferase dimerisation" evidence="5">
    <location>
        <begin position="69"/>
        <end position="144"/>
    </location>
</feature>